<name>A0A834MIZ0_RHYFE</name>
<sequence>MTNSEKPPVTKLRNYKVYRKNDFIEITDVSSTFCPFRFFQPGKSSYIALGAPSSTKMIETRGNETELSRELRKQLSRVLRLEWSMVAARSQLPRPVGGKKE</sequence>
<evidence type="ECO:0000313" key="1">
    <source>
        <dbReference type="EMBL" id="KAF7280079.1"/>
    </source>
</evidence>
<organism evidence="1 2">
    <name type="scientific">Rhynchophorus ferrugineus</name>
    <name type="common">Red palm weevil</name>
    <name type="synonym">Curculio ferrugineus</name>
    <dbReference type="NCBI Taxonomy" id="354439"/>
    <lineage>
        <taxon>Eukaryota</taxon>
        <taxon>Metazoa</taxon>
        <taxon>Ecdysozoa</taxon>
        <taxon>Arthropoda</taxon>
        <taxon>Hexapoda</taxon>
        <taxon>Insecta</taxon>
        <taxon>Pterygota</taxon>
        <taxon>Neoptera</taxon>
        <taxon>Endopterygota</taxon>
        <taxon>Coleoptera</taxon>
        <taxon>Polyphaga</taxon>
        <taxon>Cucujiformia</taxon>
        <taxon>Curculionidae</taxon>
        <taxon>Dryophthorinae</taxon>
        <taxon>Rhynchophorus</taxon>
    </lineage>
</organism>
<protein>
    <submittedName>
        <fullName evidence="1">Uncharacterized protein</fullName>
    </submittedName>
</protein>
<accession>A0A834MIZ0</accession>
<dbReference type="Proteomes" id="UP000625711">
    <property type="component" value="Unassembled WGS sequence"/>
</dbReference>
<comment type="caution">
    <text evidence="1">The sequence shown here is derived from an EMBL/GenBank/DDBJ whole genome shotgun (WGS) entry which is preliminary data.</text>
</comment>
<proteinExistence type="predicted"/>
<reference evidence="1" key="1">
    <citation type="submission" date="2020-08" db="EMBL/GenBank/DDBJ databases">
        <title>Genome sequencing and assembly of the red palm weevil Rhynchophorus ferrugineus.</title>
        <authorList>
            <person name="Dias G.B."/>
            <person name="Bergman C.M."/>
            <person name="Manee M."/>
        </authorList>
    </citation>
    <scope>NUCLEOTIDE SEQUENCE</scope>
    <source>
        <strain evidence="1">AA-2017</strain>
        <tissue evidence="1">Whole larva</tissue>
    </source>
</reference>
<dbReference type="EMBL" id="JAACXV010000323">
    <property type="protein sequence ID" value="KAF7280079.1"/>
    <property type="molecule type" value="Genomic_DNA"/>
</dbReference>
<evidence type="ECO:0000313" key="2">
    <source>
        <dbReference type="Proteomes" id="UP000625711"/>
    </source>
</evidence>
<gene>
    <name evidence="1" type="ORF">GWI33_006430</name>
</gene>
<keyword evidence="2" id="KW-1185">Reference proteome</keyword>
<dbReference type="AlphaFoldDB" id="A0A834MIZ0"/>